<comment type="caution">
    <text evidence="2">The sequence shown here is derived from an EMBL/GenBank/DDBJ whole genome shotgun (WGS) entry which is preliminary data.</text>
</comment>
<dbReference type="EMBL" id="JABAGO010000062">
    <property type="protein sequence ID" value="NMF01030.1"/>
    <property type="molecule type" value="Genomic_DNA"/>
</dbReference>
<dbReference type="OrthoDB" id="337762at2"/>
<feature type="signal peptide" evidence="1">
    <location>
        <begin position="1"/>
        <end position="27"/>
    </location>
</feature>
<name>A0A848D2N5_ANEAE</name>
<feature type="chain" id="PRO_5032938210" description="DUF4352 domain-containing protein" evidence="1">
    <location>
        <begin position="28"/>
        <end position="179"/>
    </location>
</feature>
<evidence type="ECO:0000256" key="1">
    <source>
        <dbReference type="SAM" id="SignalP"/>
    </source>
</evidence>
<evidence type="ECO:0008006" key="4">
    <source>
        <dbReference type="Google" id="ProtNLM"/>
    </source>
</evidence>
<dbReference type="AlphaFoldDB" id="A0A848D2N5"/>
<evidence type="ECO:0000313" key="3">
    <source>
        <dbReference type="Proteomes" id="UP000561326"/>
    </source>
</evidence>
<dbReference type="GeneID" id="92838716"/>
<protein>
    <recommendedName>
        <fullName evidence="4">DUF4352 domain-containing protein</fullName>
    </recommendedName>
</protein>
<dbReference type="Proteomes" id="UP000561326">
    <property type="component" value="Unassembled WGS sequence"/>
</dbReference>
<sequence length="179" mass="20405">MKRKSKLYLIVVSTLALLSSYSVDVFATPEVNDPPKISQQNSTQSFKVPISKSTEQWSVTMGKAIYDQPNMAKSKPGVADMYSITIKNSGVTAYNVRLEAYRNEPNSQTKLQLFSHQIADRFNSGKDWLVHKNLPISVKAEELEIVVYWELEQDQDKTVQGKKVARTWKQSFVFNPNKE</sequence>
<organism evidence="2 3">
    <name type="scientific">Aneurinibacillus aneurinilyticus</name>
    <name type="common">Bacillus aneurinolyticus</name>
    <dbReference type="NCBI Taxonomy" id="1391"/>
    <lineage>
        <taxon>Bacteria</taxon>
        <taxon>Bacillati</taxon>
        <taxon>Bacillota</taxon>
        <taxon>Bacilli</taxon>
        <taxon>Bacillales</taxon>
        <taxon>Paenibacillaceae</taxon>
        <taxon>Aneurinibacillus group</taxon>
        <taxon>Aneurinibacillus</taxon>
    </lineage>
</organism>
<dbReference type="RefSeq" id="WP_021620932.1">
    <property type="nucleotide sequence ID" value="NZ_CABKST010000107.1"/>
</dbReference>
<keyword evidence="1" id="KW-0732">Signal</keyword>
<reference evidence="2 3" key="1">
    <citation type="submission" date="2020-04" db="EMBL/GenBank/DDBJ databases">
        <authorList>
            <person name="Hitch T.C.A."/>
            <person name="Wylensek D."/>
            <person name="Clavel T."/>
        </authorList>
    </citation>
    <scope>NUCLEOTIDE SEQUENCE [LARGE SCALE GENOMIC DNA]</scope>
    <source>
        <strain evidence="2 3">WB01_D5_05</strain>
    </source>
</reference>
<proteinExistence type="predicted"/>
<evidence type="ECO:0000313" key="2">
    <source>
        <dbReference type="EMBL" id="NMF01030.1"/>
    </source>
</evidence>
<gene>
    <name evidence="2" type="ORF">HF838_22730</name>
</gene>
<accession>A0A848D2N5</accession>